<dbReference type="AlphaFoldDB" id="U1HGY4"/>
<evidence type="ECO:0000313" key="3">
    <source>
        <dbReference type="EMBL" id="ERF69420.1"/>
    </source>
</evidence>
<feature type="region of interest" description="Disordered" evidence="1">
    <location>
        <begin position="58"/>
        <end position="123"/>
    </location>
</feature>
<accession>U1HGY4</accession>
<organism evidence="3 4">
    <name type="scientific">Endocarpon pusillum (strain Z07020 / HMAS-L-300199)</name>
    <name type="common">Lichen-forming fungus</name>
    <dbReference type="NCBI Taxonomy" id="1263415"/>
    <lineage>
        <taxon>Eukaryota</taxon>
        <taxon>Fungi</taxon>
        <taxon>Dikarya</taxon>
        <taxon>Ascomycota</taxon>
        <taxon>Pezizomycotina</taxon>
        <taxon>Eurotiomycetes</taxon>
        <taxon>Chaetothyriomycetidae</taxon>
        <taxon>Verrucariales</taxon>
        <taxon>Verrucariaceae</taxon>
        <taxon>Endocarpon</taxon>
    </lineage>
</organism>
<dbReference type="Proteomes" id="UP000019373">
    <property type="component" value="Unassembled WGS sequence"/>
</dbReference>
<gene>
    <name evidence="3" type="ORF">EPUS_05965</name>
</gene>
<protein>
    <recommendedName>
        <fullName evidence="2">Clr5 domain-containing protein</fullName>
    </recommendedName>
</protein>
<evidence type="ECO:0000313" key="4">
    <source>
        <dbReference type="Proteomes" id="UP000019373"/>
    </source>
</evidence>
<dbReference type="EMBL" id="KE721424">
    <property type="protein sequence ID" value="ERF69420.1"/>
    <property type="molecule type" value="Genomic_DNA"/>
</dbReference>
<feature type="compositionally biased region" description="Polar residues" evidence="1">
    <location>
        <begin position="63"/>
        <end position="72"/>
    </location>
</feature>
<dbReference type="RefSeq" id="XP_007804969.1">
    <property type="nucleotide sequence ID" value="XM_007806778.1"/>
</dbReference>
<dbReference type="HOGENOM" id="CLU_496981_0_0_1"/>
<name>U1HGY4_ENDPU</name>
<dbReference type="GeneID" id="19240912"/>
<keyword evidence="4" id="KW-1185">Reference proteome</keyword>
<feature type="domain" description="Clr5" evidence="2">
    <location>
        <begin position="1"/>
        <end position="34"/>
    </location>
</feature>
<dbReference type="Pfam" id="PF14420">
    <property type="entry name" value="Clr5"/>
    <property type="match status" value="1"/>
</dbReference>
<evidence type="ECO:0000259" key="2">
    <source>
        <dbReference type="Pfam" id="PF14420"/>
    </source>
</evidence>
<reference evidence="4" key="1">
    <citation type="journal article" date="2014" name="BMC Genomics">
        <title>Genome characteristics reveal the impact of lichenization on lichen-forming fungus Endocarpon pusillum Hedwig (Verrucariales, Ascomycota).</title>
        <authorList>
            <person name="Wang Y.-Y."/>
            <person name="Liu B."/>
            <person name="Zhang X.-Y."/>
            <person name="Zhou Q.-M."/>
            <person name="Zhang T."/>
            <person name="Li H."/>
            <person name="Yu Y.-F."/>
            <person name="Zhang X.-L."/>
            <person name="Hao X.-Y."/>
            <person name="Wang M."/>
            <person name="Wang L."/>
            <person name="Wei J.-C."/>
        </authorList>
    </citation>
    <scope>NUCLEOTIDE SEQUENCE [LARGE SCALE GENOMIC DNA]</scope>
    <source>
        <strain evidence="4">Z07020 / HMAS-L-300199</strain>
    </source>
</reference>
<evidence type="ECO:0000256" key="1">
    <source>
        <dbReference type="SAM" id="MobiDB-lite"/>
    </source>
</evidence>
<proteinExistence type="predicted"/>
<feature type="compositionally biased region" description="Polar residues" evidence="1">
    <location>
        <begin position="86"/>
        <end position="118"/>
    </location>
</feature>
<dbReference type="InterPro" id="IPR025676">
    <property type="entry name" value="Clr5_dom"/>
</dbReference>
<sequence length="548" mass="60730">MTLDALIEHMNVNHHFTASRHQYKLRFDKWQLPKLKTISRKPQGSTLAITSVRQPLSDGHSFAASSETTTGQAEPGLGKPPRAELSGNSSATQDISTCGSRVESAGQSDVNVTSMTSHSETEPDVALVLREGLLLERLPEIDGPSVEKLNIINNTMNLEEVRPAPTASALTPIIDTKTAVPLLPVDRSSPPGVRKDIYTRLVSKFMSSEKILNALPNSSTNVLDAIRKADVLLVVGSYQQAYKLYSRWWERVLVVYSKLVDNPFIVLVASNMSRAASSPAEIAHVVAIMKRFIGPGIGDVKLDHLAECTLLIQLAILLRRVHGFDEAYSYFHHALSIWELWSSVHQEGWGVPANLIGQYIEANSIHFLAQPGKKLSLDLQRRLVEADYQYQGRLRKLVFSCASTLASHNTCWKLAEGVNAGRKPEWDSETIRIVLSKMLFCELWKTFTCEVDQDRTPLIDKVEGLHEMCKGMRISSPDLFAAISILLVDIASLKGDLIGISMSTWSAEAESISLHLSDIDKSVHHIVSEKLSQAEFYAVVLQSTRETI</sequence>